<feature type="transmembrane region" description="Helical" evidence="2">
    <location>
        <begin position="20"/>
        <end position="42"/>
    </location>
</feature>
<protein>
    <submittedName>
        <fullName evidence="3">Uncharacterized protein</fullName>
    </submittedName>
</protein>
<keyword evidence="2" id="KW-0472">Membrane</keyword>
<evidence type="ECO:0000313" key="3">
    <source>
        <dbReference type="EMBL" id="SFE64500.1"/>
    </source>
</evidence>
<accession>A0A1I2CA15</accession>
<keyword evidence="4" id="KW-1185">Reference proteome</keyword>
<evidence type="ECO:0000313" key="4">
    <source>
        <dbReference type="Proteomes" id="UP000198977"/>
    </source>
</evidence>
<keyword evidence="2" id="KW-0812">Transmembrane</keyword>
<dbReference type="STRING" id="74348.SAMN04488523_10923"/>
<evidence type="ECO:0000256" key="2">
    <source>
        <dbReference type="SAM" id="Phobius"/>
    </source>
</evidence>
<reference evidence="3 4" key="1">
    <citation type="submission" date="2016-10" db="EMBL/GenBank/DDBJ databases">
        <authorList>
            <person name="de Groot N.N."/>
        </authorList>
    </citation>
    <scope>NUCLEOTIDE SEQUENCE [LARGE SCALE GENOMIC DNA]</scope>
    <source>
        <strain evidence="3 4">DSM 11443</strain>
    </source>
</reference>
<feature type="region of interest" description="Disordered" evidence="1">
    <location>
        <begin position="43"/>
        <end position="82"/>
    </location>
</feature>
<dbReference type="EMBL" id="FOMW01000009">
    <property type="protein sequence ID" value="SFE64500.1"/>
    <property type="molecule type" value="Genomic_DNA"/>
</dbReference>
<organism evidence="3 4">
    <name type="scientific">Sulfitobacter brevis</name>
    <dbReference type="NCBI Taxonomy" id="74348"/>
    <lineage>
        <taxon>Bacteria</taxon>
        <taxon>Pseudomonadati</taxon>
        <taxon>Pseudomonadota</taxon>
        <taxon>Alphaproteobacteria</taxon>
        <taxon>Rhodobacterales</taxon>
        <taxon>Roseobacteraceae</taxon>
        <taxon>Sulfitobacter</taxon>
    </lineage>
</organism>
<gene>
    <name evidence="3" type="ORF">SAMN04488523_10923</name>
</gene>
<sequence length="82" mass="8547">MSAPDTNVEKQERQHKPSLLGIRGVLVIVALLTIGLVFYLAINSSGPDDRDGVSGVPTTDVTTETMQPATNDSQTPAAPAGN</sequence>
<keyword evidence="2" id="KW-1133">Transmembrane helix</keyword>
<feature type="compositionally biased region" description="Polar residues" evidence="1">
    <location>
        <begin position="56"/>
        <end position="76"/>
    </location>
</feature>
<dbReference type="RefSeq" id="WP_093924283.1">
    <property type="nucleotide sequence ID" value="NZ_FOMW01000009.1"/>
</dbReference>
<dbReference type="Proteomes" id="UP000198977">
    <property type="component" value="Unassembled WGS sequence"/>
</dbReference>
<dbReference type="AlphaFoldDB" id="A0A1I2CA15"/>
<proteinExistence type="predicted"/>
<evidence type="ECO:0000256" key="1">
    <source>
        <dbReference type="SAM" id="MobiDB-lite"/>
    </source>
</evidence>
<name>A0A1I2CA15_9RHOB</name>
<dbReference type="OrthoDB" id="7779177at2"/>